<dbReference type="Pfam" id="PF06187">
    <property type="entry name" value="DUF993"/>
    <property type="match status" value="1"/>
</dbReference>
<protein>
    <recommendedName>
        <fullName evidence="4">Dihydrodipicolinate synthase/N-acetylneuraminate lyase</fullName>
    </recommendedName>
</protein>
<accession>A0A1M6VGN4</accession>
<organism evidence="2 3">
    <name type="scientific">Pseudonocardia thermophila</name>
    <dbReference type="NCBI Taxonomy" id="1848"/>
    <lineage>
        <taxon>Bacteria</taxon>
        <taxon>Bacillati</taxon>
        <taxon>Actinomycetota</taxon>
        <taxon>Actinomycetes</taxon>
        <taxon>Pseudonocardiales</taxon>
        <taxon>Pseudonocardiaceae</taxon>
        <taxon>Pseudonocardia</taxon>
    </lineage>
</organism>
<evidence type="ECO:0008006" key="4">
    <source>
        <dbReference type="Google" id="ProtNLM"/>
    </source>
</evidence>
<dbReference type="AlphaFoldDB" id="A0A1M6VGN4"/>
<dbReference type="RefSeq" id="WP_073458001.1">
    <property type="nucleotide sequence ID" value="NZ_CALGVN010000021.1"/>
</dbReference>
<dbReference type="InterPro" id="IPR013785">
    <property type="entry name" value="Aldolase_TIM"/>
</dbReference>
<proteinExistence type="predicted"/>
<evidence type="ECO:0000313" key="3">
    <source>
        <dbReference type="Proteomes" id="UP000184363"/>
    </source>
</evidence>
<evidence type="ECO:0000313" key="2">
    <source>
        <dbReference type="EMBL" id="SHK80673.1"/>
    </source>
</evidence>
<keyword evidence="3" id="KW-1185">Reference proteome</keyword>
<reference evidence="2 3" key="1">
    <citation type="submission" date="2016-11" db="EMBL/GenBank/DDBJ databases">
        <authorList>
            <person name="Jaros S."/>
            <person name="Januszkiewicz K."/>
            <person name="Wedrychowicz H."/>
        </authorList>
    </citation>
    <scope>NUCLEOTIDE SEQUENCE [LARGE SCALE GENOMIC DNA]</scope>
    <source>
        <strain evidence="2 3">DSM 43832</strain>
    </source>
</reference>
<dbReference type="SUPFAM" id="SSF51569">
    <property type="entry name" value="Aldolase"/>
    <property type="match status" value="1"/>
</dbReference>
<dbReference type="InterPro" id="IPR009334">
    <property type="entry name" value="DUF993"/>
</dbReference>
<name>A0A1M6VGN4_PSETH</name>
<dbReference type="Proteomes" id="UP000184363">
    <property type="component" value="Unassembled WGS sequence"/>
</dbReference>
<dbReference type="EMBL" id="FRAP01000012">
    <property type="protein sequence ID" value="SHK80673.1"/>
    <property type="molecule type" value="Genomic_DNA"/>
</dbReference>
<dbReference type="OrthoDB" id="9805272at2"/>
<evidence type="ECO:0000256" key="1">
    <source>
        <dbReference type="SAM" id="MobiDB-lite"/>
    </source>
</evidence>
<dbReference type="Gene3D" id="3.20.20.70">
    <property type="entry name" value="Aldolase class I"/>
    <property type="match status" value="1"/>
</dbReference>
<gene>
    <name evidence="2" type="ORF">SAMN05443637_112114</name>
</gene>
<dbReference type="STRING" id="1848.SAMN05443637_112114"/>
<feature type="region of interest" description="Disordered" evidence="1">
    <location>
        <begin position="1"/>
        <end position="34"/>
    </location>
</feature>
<sequence length="390" mass="41745">MTVAQPTRGAVRLPRPDGTAATVPLGEPAGHPHTAEPVSCRKVYAAVHVVADPWRASTAEAAIDWEATLAVRRRMWRLGLGVAEAMDTAQRGSGLGWTEARTLIDRTLAEAGGETVVGIATDQLPPGPAALPAVTEAYLEQLAFVEDRGGTAVVMASRQLAASATRPEDYLAVYDAVLAAARRPVVLHWLGEVFDPALRGYWGSTDPGRAAETVLDLIGRHAPVVAGIKLSLLDAAAERALRARLPAGVRMFTGDDFNYVDLMVDDEAGRHSDALLGAFAAVPRYAAAALHRLERGDTAGFREVLGPTQQLARLLFTAPTQHYKTGIVWLAYLAGQQPHFRMIGGRESARSLDHLLRVYEAANAIGYFDDPELAAHRVRGVLALHGLEAS</sequence>